<dbReference type="EMBL" id="BLAL01000013">
    <property type="protein sequence ID" value="GES74938.1"/>
    <property type="molecule type" value="Genomic_DNA"/>
</dbReference>
<reference evidence="1" key="1">
    <citation type="submission" date="2019-10" db="EMBL/GenBank/DDBJ databases">
        <title>Conservation and host-specific expression of non-tandemly repeated heterogenous ribosome RNA gene in arbuscular mycorrhizal fungi.</title>
        <authorList>
            <person name="Maeda T."/>
            <person name="Kobayashi Y."/>
            <person name="Nakagawa T."/>
            <person name="Ezawa T."/>
            <person name="Yamaguchi K."/>
            <person name="Bino T."/>
            <person name="Nishimoto Y."/>
            <person name="Shigenobu S."/>
            <person name="Kawaguchi M."/>
        </authorList>
    </citation>
    <scope>NUCLEOTIDE SEQUENCE</scope>
    <source>
        <strain evidence="1">HR1</strain>
    </source>
</reference>
<evidence type="ECO:0000313" key="2">
    <source>
        <dbReference type="Proteomes" id="UP000615446"/>
    </source>
</evidence>
<evidence type="ECO:0000313" key="1">
    <source>
        <dbReference type="EMBL" id="GES74938.1"/>
    </source>
</evidence>
<comment type="caution">
    <text evidence="1">The sequence shown here is derived from an EMBL/GenBank/DDBJ whole genome shotgun (WGS) entry which is preliminary data.</text>
</comment>
<proteinExistence type="predicted"/>
<dbReference type="Proteomes" id="UP000615446">
    <property type="component" value="Unassembled WGS sequence"/>
</dbReference>
<dbReference type="AlphaFoldDB" id="A0A8H3KVW1"/>
<gene>
    <name evidence="1" type="ORF">RCL2_000239700</name>
</gene>
<organism evidence="1 2">
    <name type="scientific">Rhizophagus clarus</name>
    <dbReference type="NCBI Taxonomy" id="94130"/>
    <lineage>
        <taxon>Eukaryota</taxon>
        <taxon>Fungi</taxon>
        <taxon>Fungi incertae sedis</taxon>
        <taxon>Mucoromycota</taxon>
        <taxon>Glomeromycotina</taxon>
        <taxon>Glomeromycetes</taxon>
        <taxon>Glomerales</taxon>
        <taxon>Glomeraceae</taxon>
        <taxon>Rhizophagus</taxon>
    </lineage>
</organism>
<name>A0A8H3KVW1_9GLOM</name>
<accession>A0A8H3KVW1</accession>
<protein>
    <submittedName>
        <fullName evidence="1">Uncharacterized protein</fullName>
    </submittedName>
</protein>
<sequence>MDGKTSLAQLLEYKQDEMKNGLSVIFRIQYLSSSFYIVAFASYGHYGAYTTVRGDREKLYILLPSVLHKDNTCGFAGNSLTEEEFSDYFYQFCEMRLQILKEDILFLHNYNLTKFKYYDFILISRIFLLSSRSVIRSQSPPEISKSFIKTAFANMNPKNSKFKSDFFERKMFVSEEYIDFYINDDKHWVVGVLQGGEKLSGHQ</sequence>